<feature type="transmembrane region" description="Helical" evidence="1">
    <location>
        <begin position="484"/>
        <end position="503"/>
    </location>
</feature>
<keyword evidence="1" id="KW-0812">Transmembrane</keyword>
<sequence length="569" mass="64076">MSDRNDQIELATLVVGVTGHRKLREAEIPALQAQVRDFLLELQRRYPELPVVLLSSLAEGGDQLAAQVALDLGLRVIAPLPLPVELYRDDFDDASRAVFERQLQQVEMLVLPLRHDSHHDAIAQHGLPRDQQYAQAGIFISSHCHILLALWDGRDSEKLGGTAQIVRFHLQGSVPGQIDRRRRVALARLGLDEDTLVYHLQANREDAAEGVCVPGRWLTADEDIVAHDLLPPAFDLMFRHQAEFNADVLRYSAAILADFELESARDPDPGPCPIESLFVATDWMARTYQRRVGHVLRIVYLLAAAMGFAFFTYTHISAHAVVINLFLVFFLAGMGVVMLARRREWQRKHLDYRALAEGLRVQSYWRRAGIVDLNSPAFAHDSFLQKQDVELGWIRNVMRGASLDGLRIPAQAGPSQVEAVIRDWIGTPDSGGQLRYFSTTSARRARLHHRAKMLGLACLWAGIGISVLLAIFARRLGTHEQHVLVSTMGILSVAAAVHEAYAYKKADKELIKQYRFMQRIFGAARRRLSGCSDLAEKRQVLRTLGEAALAEHAEWTLMHRERQLEHSRL</sequence>
<dbReference type="Gene3D" id="3.40.50.450">
    <property type="match status" value="1"/>
</dbReference>
<keyword evidence="1" id="KW-0472">Membrane</keyword>
<proteinExistence type="predicted"/>
<protein>
    <recommendedName>
        <fullName evidence="4">SMODS and SLOG-associating 2TM effector domain-containing protein</fullName>
    </recommendedName>
</protein>
<keyword evidence="1" id="KW-1133">Transmembrane helix</keyword>
<feature type="transmembrane region" description="Helical" evidence="1">
    <location>
        <begin position="294"/>
        <end position="313"/>
    </location>
</feature>
<feature type="transmembrane region" description="Helical" evidence="1">
    <location>
        <begin position="453"/>
        <end position="472"/>
    </location>
</feature>
<organism evidence="2 3">
    <name type="scientific">Lysobacter niastensis</name>
    <dbReference type="NCBI Taxonomy" id="380629"/>
    <lineage>
        <taxon>Bacteria</taxon>
        <taxon>Pseudomonadati</taxon>
        <taxon>Pseudomonadota</taxon>
        <taxon>Gammaproteobacteria</taxon>
        <taxon>Lysobacterales</taxon>
        <taxon>Lysobacteraceae</taxon>
        <taxon>Lysobacter</taxon>
    </lineage>
</organism>
<evidence type="ECO:0000313" key="2">
    <source>
        <dbReference type="EMBL" id="MDR7134742.1"/>
    </source>
</evidence>
<evidence type="ECO:0008006" key="4">
    <source>
        <dbReference type="Google" id="ProtNLM"/>
    </source>
</evidence>
<evidence type="ECO:0000256" key="1">
    <source>
        <dbReference type="SAM" id="Phobius"/>
    </source>
</evidence>
<dbReference type="SUPFAM" id="SSF102405">
    <property type="entry name" value="MCP/YpsA-like"/>
    <property type="match status" value="1"/>
</dbReference>
<name>A0ABU1WAU2_9GAMM</name>
<dbReference type="Proteomes" id="UP001251524">
    <property type="component" value="Unassembled WGS sequence"/>
</dbReference>
<keyword evidence="3" id="KW-1185">Reference proteome</keyword>
<feature type="transmembrane region" description="Helical" evidence="1">
    <location>
        <begin position="319"/>
        <end position="340"/>
    </location>
</feature>
<dbReference type="RefSeq" id="WP_310061602.1">
    <property type="nucleotide sequence ID" value="NZ_JAVDVY010000002.1"/>
</dbReference>
<accession>A0ABU1WAU2</accession>
<dbReference type="EMBL" id="JAVDVY010000002">
    <property type="protein sequence ID" value="MDR7134742.1"/>
    <property type="molecule type" value="Genomic_DNA"/>
</dbReference>
<gene>
    <name evidence="2" type="ORF">J2X06_001951</name>
</gene>
<comment type="caution">
    <text evidence="2">The sequence shown here is derived from an EMBL/GenBank/DDBJ whole genome shotgun (WGS) entry which is preliminary data.</text>
</comment>
<evidence type="ECO:0000313" key="3">
    <source>
        <dbReference type="Proteomes" id="UP001251524"/>
    </source>
</evidence>
<reference evidence="2 3" key="1">
    <citation type="submission" date="2023-07" db="EMBL/GenBank/DDBJ databases">
        <title>Sorghum-associated microbial communities from plants grown in Nebraska, USA.</title>
        <authorList>
            <person name="Schachtman D."/>
        </authorList>
    </citation>
    <scope>NUCLEOTIDE SEQUENCE [LARGE SCALE GENOMIC DNA]</scope>
    <source>
        <strain evidence="2 3">BE198</strain>
    </source>
</reference>